<proteinExistence type="predicted"/>
<dbReference type="RefSeq" id="WP_209492474.1">
    <property type="nucleotide sequence ID" value="NZ_JAGGLC010000006.1"/>
</dbReference>
<dbReference type="GO" id="GO:0005886">
    <property type="term" value="C:plasma membrane"/>
    <property type="evidence" value="ECO:0007669"/>
    <property type="project" value="UniProtKB-SubCell"/>
</dbReference>
<gene>
    <name evidence="11" type="ORF">J2753_002641</name>
</gene>
<dbReference type="InterPro" id="IPR048279">
    <property type="entry name" value="MdtK-like"/>
</dbReference>
<evidence type="ECO:0000256" key="8">
    <source>
        <dbReference type="ARBA" id="ARBA00023136"/>
    </source>
</evidence>
<dbReference type="PANTHER" id="PTHR43298:SF2">
    <property type="entry name" value="FMN_FAD EXPORTER YEEO-RELATED"/>
    <property type="match status" value="1"/>
</dbReference>
<organism evidence="11 12">
    <name type="scientific">Halolamina salifodinae</name>
    <dbReference type="NCBI Taxonomy" id="1202767"/>
    <lineage>
        <taxon>Archaea</taxon>
        <taxon>Methanobacteriati</taxon>
        <taxon>Methanobacteriota</taxon>
        <taxon>Stenosarchaea group</taxon>
        <taxon>Halobacteria</taxon>
        <taxon>Halobacteriales</taxon>
        <taxon>Haloferacaceae</taxon>
    </lineage>
</organism>
<evidence type="ECO:0000256" key="2">
    <source>
        <dbReference type="ARBA" id="ARBA00022448"/>
    </source>
</evidence>
<dbReference type="PIRSF" id="PIRSF006603">
    <property type="entry name" value="DinF"/>
    <property type="match status" value="1"/>
</dbReference>
<evidence type="ECO:0000256" key="7">
    <source>
        <dbReference type="ARBA" id="ARBA00023065"/>
    </source>
</evidence>
<feature type="transmembrane region" description="Helical" evidence="10">
    <location>
        <begin position="39"/>
        <end position="59"/>
    </location>
</feature>
<keyword evidence="12" id="KW-1185">Reference proteome</keyword>
<feature type="transmembrane region" description="Helical" evidence="10">
    <location>
        <begin position="398"/>
        <end position="418"/>
    </location>
</feature>
<dbReference type="InterPro" id="IPR002528">
    <property type="entry name" value="MATE_fam"/>
</dbReference>
<dbReference type="OrthoDB" id="214119at2157"/>
<evidence type="ECO:0000313" key="11">
    <source>
        <dbReference type="EMBL" id="MBP1988129.1"/>
    </source>
</evidence>
<keyword evidence="8 10" id="KW-0472">Membrane</keyword>
<evidence type="ECO:0000256" key="1">
    <source>
        <dbReference type="ARBA" id="ARBA00004651"/>
    </source>
</evidence>
<feature type="transmembrane region" description="Helical" evidence="10">
    <location>
        <begin position="136"/>
        <end position="157"/>
    </location>
</feature>
<feature type="transmembrane region" description="Helical" evidence="10">
    <location>
        <begin position="323"/>
        <end position="343"/>
    </location>
</feature>
<keyword evidence="4" id="KW-1003">Cell membrane</keyword>
<name>A0A8T4GYN2_9EURY</name>
<accession>A0A8T4GYN2</accession>
<evidence type="ECO:0000256" key="6">
    <source>
        <dbReference type="ARBA" id="ARBA00022989"/>
    </source>
</evidence>
<protein>
    <recommendedName>
        <fullName evidence="9">Multidrug-efflux transporter</fullName>
    </recommendedName>
</protein>
<evidence type="ECO:0000256" key="10">
    <source>
        <dbReference type="SAM" id="Phobius"/>
    </source>
</evidence>
<keyword evidence="3" id="KW-0050">Antiport</keyword>
<evidence type="ECO:0000313" key="12">
    <source>
        <dbReference type="Proteomes" id="UP000823736"/>
    </source>
</evidence>
<dbReference type="Pfam" id="PF01554">
    <property type="entry name" value="MatE"/>
    <property type="match status" value="2"/>
</dbReference>
<evidence type="ECO:0000256" key="5">
    <source>
        <dbReference type="ARBA" id="ARBA00022692"/>
    </source>
</evidence>
<keyword evidence="6 10" id="KW-1133">Transmembrane helix</keyword>
<dbReference type="PANTHER" id="PTHR43298">
    <property type="entry name" value="MULTIDRUG RESISTANCE PROTEIN NORM-RELATED"/>
    <property type="match status" value="1"/>
</dbReference>
<comment type="caution">
    <text evidence="11">The sequence shown here is derived from an EMBL/GenBank/DDBJ whole genome shotgun (WGS) entry which is preliminary data.</text>
</comment>
<feature type="transmembrane region" description="Helical" evidence="10">
    <location>
        <begin position="202"/>
        <end position="223"/>
    </location>
</feature>
<keyword evidence="5 10" id="KW-0812">Transmembrane</keyword>
<keyword evidence="2" id="KW-0813">Transport</keyword>
<evidence type="ECO:0000256" key="3">
    <source>
        <dbReference type="ARBA" id="ARBA00022449"/>
    </source>
</evidence>
<feature type="transmembrane region" description="Helical" evidence="10">
    <location>
        <begin position="424"/>
        <end position="445"/>
    </location>
</feature>
<sequence>MNLPPSLAAYRERWAQITRLGAPVAASSVTRSVMGATDILVAAAISPGAVAVVTIADLYRQLTGRVGAGVGGGAVALASQDTGAGAEANRDETLAQATLLCVLFGVVAALAALLFGERLIGLVEGGRLNPAAVADGADYLLATLLVAPLTLPKSVFAQAFSAIGDTKTPFYIGATGDVLNVVASLALGLGFAPLGIPRLGVLGLGVATAGASVATTILYLVALRRRSPYSFVRPRDPTLGKQVLQVGLPQSAGGFVTSAAMFPFSRIVIGFGTEIYAGYQVAWRLYQLTVGTVAPGLAVGTKILVGQAVGEGDVAGARRTVRAALWLSMVVAGGVGLLLASATEPLAALLVAGEDANQWTVTFARLLGAVALLGVANNVLTAALQGASETRVGLASRIAGMVGGMVGVTWLVGVRLGYGVLGAYAGIAACYVLFIAVSAWGYLFTDWEARAAGMMAERGSTD</sequence>
<dbReference type="GO" id="GO:0015297">
    <property type="term" value="F:antiporter activity"/>
    <property type="evidence" value="ECO:0007669"/>
    <property type="project" value="UniProtKB-KW"/>
</dbReference>
<feature type="transmembrane region" description="Helical" evidence="10">
    <location>
        <begin position="363"/>
        <end position="386"/>
    </location>
</feature>
<dbReference type="GO" id="GO:0042910">
    <property type="term" value="F:xenobiotic transmembrane transporter activity"/>
    <property type="evidence" value="ECO:0007669"/>
    <property type="project" value="InterPro"/>
</dbReference>
<dbReference type="Proteomes" id="UP000823736">
    <property type="component" value="Unassembled WGS sequence"/>
</dbReference>
<dbReference type="GO" id="GO:0006811">
    <property type="term" value="P:monoatomic ion transport"/>
    <property type="evidence" value="ECO:0007669"/>
    <property type="project" value="UniProtKB-KW"/>
</dbReference>
<feature type="transmembrane region" description="Helical" evidence="10">
    <location>
        <begin position="97"/>
        <end position="116"/>
    </location>
</feature>
<reference evidence="11" key="1">
    <citation type="submission" date="2021-03" db="EMBL/GenBank/DDBJ databases">
        <title>Genomic Encyclopedia of Type Strains, Phase IV (KMG-IV): sequencing the most valuable type-strain genomes for metagenomic binning, comparative biology and taxonomic classification.</title>
        <authorList>
            <person name="Goeker M."/>
        </authorList>
    </citation>
    <scope>NUCLEOTIDE SEQUENCE</scope>
    <source>
        <strain evidence="11">DSM 26232</strain>
    </source>
</reference>
<keyword evidence="7" id="KW-0406">Ion transport</keyword>
<evidence type="ECO:0000256" key="9">
    <source>
        <dbReference type="ARBA" id="ARBA00031636"/>
    </source>
</evidence>
<dbReference type="AlphaFoldDB" id="A0A8T4GYN2"/>
<evidence type="ECO:0000256" key="4">
    <source>
        <dbReference type="ARBA" id="ARBA00022475"/>
    </source>
</evidence>
<dbReference type="InterPro" id="IPR050222">
    <property type="entry name" value="MATE_MdtK"/>
</dbReference>
<feature type="transmembrane region" description="Helical" evidence="10">
    <location>
        <begin position="178"/>
        <end position="196"/>
    </location>
</feature>
<comment type="subcellular location">
    <subcellularLocation>
        <location evidence="1">Cell membrane</location>
        <topology evidence="1">Multi-pass membrane protein</topology>
    </subcellularLocation>
</comment>
<dbReference type="EMBL" id="JAGGLC010000006">
    <property type="protein sequence ID" value="MBP1988129.1"/>
    <property type="molecule type" value="Genomic_DNA"/>
</dbReference>